<evidence type="ECO:0000313" key="4">
    <source>
        <dbReference type="Proteomes" id="UP001600894"/>
    </source>
</evidence>
<dbReference type="Pfam" id="PF18662">
    <property type="entry name" value="HTH_56"/>
    <property type="match status" value="1"/>
</dbReference>
<dbReference type="InterPro" id="IPR040538">
    <property type="entry name" value="Cch_HTH"/>
</dbReference>
<dbReference type="InterPro" id="IPR009270">
    <property type="entry name" value="DUF927"/>
</dbReference>
<name>A0ABQ0AUV0_9FIRM</name>
<organism evidence="3 4">
    <name type="scientific">Enterocloster alcoholdehydrogenati</name>
    <dbReference type="NCBI Taxonomy" id="2547410"/>
    <lineage>
        <taxon>Bacteria</taxon>
        <taxon>Bacillati</taxon>
        <taxon>Bacillota</taxon>
        <taxon>Clostridia</taxon>
        <taxon>Lachnospirales</taxon>
        <taxon>Lachnospiraceae</taxon>
        <taxon>Enterocloster</taxon>
    </lineage>
</organism>
<comment type="caution">
    <text evidence="3">The sequence shown here is derived from an EMBL/GenBank/DDBJ whole genome shotgun (WGS) entry which is preliminary data.</text>
</comment>
<gene>
    <name evidence="3" type="ORF">F130042H8_08680</name>
</gene>
<dbReference type="Pfam" id="PF06048">
    <property type="entry name" value="DUF927"/>
    <property type="match status" value="1"/>
</dbReference>
<feature type="domain" description="Cch helix turn helix" evidence="2">
    <location>
        <begin position="500"/>
        <end position="594"/>
    </location>
</feature>
<evidence type="ECO:0008006" key="5">
    <source>
        <dbReference type="Google" id="ProtNLM"/>
    </source>
</evidence>
<reference evidence="3 4" key="1">
    <citation type="submission" date="2024-04" db="EMBL/GenBank/DDBJ databases">
        <title>Defined microbial consortia suppress multidrug-resistant proinflammatory Enterobacteriaceae via ecological control.</title>
        <authorList>
            <person name="Furuichi M."/>
            <person name="Kawaguchi T."/>
            <person name="Pust M."/>
            <person name="Yasuma K."/>
            <person name="Plichta D."/>
            <person name="Hasegawa N."/>
            <person name="Ohya T."/>
            <person name="Bhattarai S."/>
            <person name="Sasajima S."/>
            <person name="Aoto Y."/>
            <person name="Tuganbaev T."/>
            <person name="Yaginuma M."/>
            <person name="Ueda M."/>
            <person name="Okahashi N."/>
            <person name="Amafuji K."/>
            <person name="Kiridooshi Y."/>
            <person name="Sugita K."/>
            <person name="Strazar M."/>
            <person name="Skelly A."/>
            <person name="Suda W."/>
            <person name="Hattori M."/>
            <person name="Nakamoto N."/>
            <person name="Caballero S."/>
            <person name="Norman J."/>
            <person name="Olle B."/>
            <person name="Tanoue T."/>
            <person name="Arita M."/>
            <person name="Bucci V."/>
            <person name="Atarashi K."/>
            <person name="Xavier R."/>
            <person name="Honda K."/>
        </authorList>
    </citation>
    <scope>NUCLEOTIDE SEQUENCE [LARGE SCALE GENOMIC DNA]</scope>
    <source>
        <strain evidence="4">f13</strain>
    </source>
</reference>
<sequence length="613" mass="68558">MDEIRKEYSREEFNTEEPYRLLFEHKDNGFAYLQLYNDLNANAERVGFRRFGTMVKAYMKQHEERRSGLSSVVNNLTDFKDQPIELLTGDWIANDDGILRRNGEQGMDVACVHPILPVQRLVNIDDGTVRLRIMFRRDFRGWREVIANKSTLFSSREIKKLADKDISVSDKNAAFLVEYLQDLEDLNHNTIPEAQSVSHLGWTSNGLFSPYMENLEFDGLENFRKVFESVHPYGDYEKWLGMARKVRQAGSAARIALAAAFASIVIKAIGKLNFLLHLWGGSGTGKTVAQLLAVSVWADPNDGAGYLQTFNGTLVGLEQLAGFVNNLPLILDEFQLVKDKKSFEQTVYMLCEGIGKTRGAKAGGLQKTPTWKNCTITSGESPITHAASGAGAVNRIIEIECREMLFEDAVEVLDVIRSNYGYAGKLFMAFISTDQAKEKAAGLYKQFYRDIGTSSTEKQTMAAAILLTADALATEWIFCDGRGLTVGDIEPYLHSREAVDIGARGYEYIQDFYVSNAARFDPSADPCYGSVSGDEVRIIKSVFERICEEGGYNPRALLSWLDQAGRLSKGKDNLYKSAKVNGKAARCACINMAEKIYPQEEFIPVEDGELPFK</sequence>
<feature type="domain" description="DUF927" evidence="1">
    <location>
        <begin position="102"/>
        <end position="368"/>
    </location>
</feature>
<proteinExistence type="predicted"/>
<keyword evidence="4" id="KW-1185">Reference proteome</keyword>
<dbReference type="EMBL" id="BAABXL010000001">
    <property type="protein sequence ID" value="GAA6267808.1"/>
    <property type="molecule type" value="Genomic_DNA"/>
</dbReference>
<dbReference type="Proteomes" id="UP001600894">
    <property type="component" value="Unassembled WGS sequence"/>
</dbReference>
<evidence type="ECO:0000259" key="1">
    <source>
        <dbReference type="Pfam" id="PF06048"/>
    </source>
</evidence>
<dbReference type="RefSeq" id="WP_390469361.1">
    <property type="nucleotide sequence ID" value="NZ_BAABXL010000001.1"/>
</dbReference>
<evidence type="ECO:0000313" key="3">
    <source>
        <dbReference type="EMBL" id="GAA6267808.1"/>
    </source>
</evidence>
<accession>A0ABQ0AUV0</accession>
<protein>
    <recommendedName>
        <fullName evidence="5">DUF927 domain-containing protein</fullName>
    </recommendedName>
</protein>
<evidence type="ECO:0000259" key="2">
    <source>
        <dbReference type="Pfam" id="PF18662"/>
    </source>
</evidence>